<dbReference type="InterPro" id="IPR003369">
    <property type="entry name" value="TatA/B/E"/>
</dbReference>
<feature type="transmembrane region" description="Helical" evidence="9">
    <location>
        <begin position="6"/>
        <end position="23"/>
    </location>
</feature>
<protein>
    <recommendedName>
        <fullName evidence="9">Sec-independent protein translocase protein TatA</fullName>
    </recommendedName>
</protein>
<keyword evidence="8 9" id="KW-0472">Membrane</keyword>
<reference evidence="10 11" key="1">
    <citation type="submission" date="2018-12" db="EMBL/GenBank/DDBJ databases">
        <title>First genome draft of Desulfovibrio legallis sp. nov.</title>
        <authorList>
            <person name="Ben Dhia O."/>
            <person name="Najjari A."/>
            <person name="Ferjani R."/>
            <person name="Fhoula I."/>
            <person name="Fardeau M.-L."/>
            <person name="Boudabbous A."/>
            <person name="Ouzari H.I."/>
        </authorList>
    </citation>
    <scope>NUCLEOTIDE SEQUENCE [LARGE SCALE GENOMIC DNA]</scope>
    <source>
        <strain evidence="10 11">H1T</strain>
    </source>
</reference>
<dbReference type="RefSeq" id="WP_118229724.1">
    <property type="nucleotide sequence ID" value="NZ_DBFBQU010000010.1"/>
</dbReference>
<gene>
    <name evidence="9" type="primary">tatA</name>
    <name evidence="10" type="ORF">EB812_07570</name>
</gene>
<keyword evidence="6 9" id="KW-1133">Transmembrane helix</keyword>
<keyword evidence="5 9" id="KW-0653">Protein transport</keyword>
<dbReference type="EMBL" id="SIXC01000008">
    <property type="protein sequence ID" value="TBH79449.1"/>
    <property type="molecule type" value="Genomic_DNA"/>
</dbReference>
<dbReference type="GO" id="GO:0008320">
    <property type="term" value="F:protein transmembrane transporter activity"/>
    <property type="evidence" value="ECO:0007669"/>
    <property type="project" value="UniProtKB-UniRule"/>
</dbReference>
<keyword evidence="7 9" id="KW-0811">Translocation</keyword>
<dbReference type="HAMAP" id="MF_00236">
    <property type="entry name" value="TatA_E"/>
    <property type="match status" value="1"/>
</dbReference>
<dbReference type="PANTHER" id="PTHR42982">
    <property type="entry name" value="SEC-INDEPENDENT PROTEIN TRANSLOCASE PROTEIN TATA"/>
    <property type="match status" value="1"/>
</dbReference>
<name>A0A6H3F810_9BACT</name>
<dbReference type="Proteomes" id="UP000292919">
    <property type="component" value="Unassembled WGS sequence"/>
</dbReference>
<dbReference type="AlphaFoldDB" id="A0A6H3F810"/>
<dbReference type="Pfam" id="PF02416">
    <property type="entry name" value="TatA_B_E"/>
    <property type="match status" value="1"/>
</dbReference>
<comment type="subunit">
    <text evidence="9">Forms a complex with TatC.</text>
</comment>
<dbReference type="InterPro" id="IPR006312">
    <property type="entry name" value="TatA/E"/>
</dbReference>
<evidence type="ECO:0000256" key="7">
    <source>
        <dbReference type="ARBA" id="ARBA00023010"/>
    </source>
</evidence>
<evidence type="ECO:0000256" key="5">
    <source>
        <dbReference type="ARBA" id="ARBA00022927"/>
    </source>
</evidence>
<keyword evidence="3 9" id="KW-1003">Cell membrane</keyword>
<evidence type="ECO:0000256" key="6">
    <source>
        <dbReference type="ARBA" id="ARBA00022989"/>
    </source>
</evidence>
<evidence type="ECO:0000256" key="1">
    <source>
        <dbReference type="ARBA" id="ARBA00004162"/>
    </source>
</evidence>
<comment type="subcellular location">
    <subcellularLocation>
        <location evidence="1 9">Cell membrane</location>
        <topology evidence="1 9">Single-pass membrane protein</topology>
    </subcellularLocation>
</comment>
<accession>A0A6H3F810</accession>
<evidence type="ECO:0000313" key="11">
    <source>
        <dbReference type="Proteomes" id="UP000292919"/>
    </source>
</evidence>
<proteinExistence type="inferred from homology"/>
<organism evidence="10 11">
    <name type="scientific">Desulfovibrio legallii</name>
    <dbReference type="NCBI Taxonomy" id="571438"/>
    <lineage>
        <taxon>Bacteria</taxon>
        <taxon>Pseudomonadati</taxon>
        <taxon>Thermodesulfobacteriota</taxon>
        <taxon>Desulfovibrionia</taxon>
        <taxon>Desulfovibrionales</taxon>
        <taxon>Desulfovibrionaceae</taxon>
        <taxon>Desulfovibrio</taxon>
    </lineage>
</organism>
<keyword evidence="2 9" id="KW-0813">Transport</keyword>
<evidence type="ECO:0000256" key="9">
    <source>
        <dbReference type="HAMAP-Rule" id="MF_00236"/>
    </source>
</evidence>
<dbReference type="GO" id="GO:0033281">
    <property type="term" value="C:TAT protein transport complex"/>
    <property type="evidence" value="ECO:0007669"/>
    <property type="project" value="UniProtKB-UniRule"/>
</dbReference>
<evidence type="ECO:0000256" key="2">
    <source>
        <dbReference type="ARBA" id="ARBA00022448"/>
    </source>
</evidence>
<dbReference type="Gene3D" id="1.20.5.3310">
    <property type="match status" value="1"/>
</dbReference>
<keyword evidence="4 9" id="KW-0812">Transmembrane</keyword>
<comment type="caution">
    <text evidence="10">The sequence shown here is derived from an EMBL/GenBank/DDBJ whole genome shotgun (WGS) entry which is preliminary data.</text>
</comment>
<dbReference type="GO" id="GO:0043953">
    <property type="term" value="P:protein transport by the Tat complex"/>
    <property type="evidence" value="ECO:0007669"/>
    <property type="project" value="UniProtKB-UniRule"/>
</dbReference>
<keyword evidence="11" id="KW-1185">Reference proteome</keyword>
<dbReference type="NCBIfam" id="TIGR01411">
    <property type="entry name" value="tatAE"/>
    <property type="match status" value="1"/>
</dbReference>
<evidence type="ECO:0000313" key="10">
    <source>
        <dbReference type="EMBL" id="TBH79449.1"/>
    </source>
</evidence>
<evidence type="ECO:0000256" key="3">
    <source>
        <dbReference type="ARBA" id="ARBA00022475"/>
    </source>
</evidence>
<comment type="similarity">
    <text evidence="9">Belongs to the TatA/E family.</text>
</comment>
<comment type="function">
    <text evidence="9">Part of the twin-arginine translocation (Tat) system that transports large folded proteins containing a characteristic twin-arginine motif in their signal peptide across membranes. TatA could form the protein-conducting channel of the Tat system.</text>
</comment>
<sequence>MLDFFSVPHLLLVMVIAMILFGTKKLPEIGAGLGRAIRDFRRAASEPDTVDLPRRESKAEDVGRDS</sequence>
<dbReference type="PANTHER" id="PTHR42982:SF1">
    <property type="entry name" value="SEC-INDEPENDENT PROTEIN TRANSLOCASE PROTEIN TATA"/>
    <property type="match status" value="1"/>
</dbReference>
<evidence type="ECO:0000256" key="4">
    <source>
        <dbReference type="ARBA" id="ARBA00022692"/>
    </source>
</evidence>
<evidence type="ECO:0000256" key="8">
    <source>
        <dbReference type="ARBA" id="ARBA00023136"/>
    </source>
</evidence>